<dbReference type="AlphaFoldDB" id="A0A7W5FLY2"/>
<organism evidence="2 3">
    <name type="scientific">Paenibacillus phyllosphaerae</name>
    <dbReference type="NCBI Taxonomy" id="274593"/>
    <lineage>
        <taxon>Bacteria</taxon>
        <taxon>Bacillati</taxon>
        <taxon>Bacillota</taxon>
        <taxon>Bacilli</taxon>
        <taxon>Bacillales</taxon>
        <taxon>Paenibacillaceae</taxon>
        <taxon>Paenibacillus</taxon>
    </lineage>
</organism>
<accession>A0A7W5FLY2</accession>
<proteinExistence type="predicted"/>
<keyword evidence="1" id="KW-0472">Membrane</keyword>
<dbReference type="Pfam" id="PF06961">
    <property type="entry name" value="DUF1294"/>
    <property type="match status" value="1"/>
</dbReference>
<gene>
    <name evidence="2" type="ORF">FHS18_001549</name>
</gene>
<evidence type="ECO:0000313" key="3">
    <source>
        <dbReference type="Proteomes" id="UP000570361"/>
    </source>
</evidence>
<sequence>MIAIVVYILIVNIVAFSLMGSDKTLAKKGKRRISERRLLTYAALGGSVGAYVGMRAFRHKTKHAKFFISLPLMVIAHVILFGALFRWLMAS</sequence>
<evidence type="ECO:0000256" key="1">
    <source>
        <dbReference type="SAM" id="Phobius"/>
    </source>
</evidence>
<feature type="transmembrane region" description="Helical" evidence="1">
    <location>
        <begin position="66"/>
        <end position="88"/>
    </location>
</feature>
<dbReference type="Proteomes" id="UP000570361">
    <property type="component" value="Unassembled WGS sequence"/>
</dbReference>
<dbReference type="InterPro" id="IPR010718">
    <property type="entry name" value="DUF1294"/>
</dbReference>
<feature type="transmembrane region" description="Helical" evidence="1">
    <location>
        <begin position="38"/>
        <end position="54"/>
    </location>
</feature>
<keyword evidence="3" id="KW-1185">Reference proteome</keyword>
<protein>
    <submittedName>
        <fullName evidence="2">Uncharacterized membrane protein YsdA (DUF1294 family)</fullName>
    </submittedName>
</protein>
<keyword evidence="1" id="KW-1133">Transmembrane helix</keyword>
<reference evidence="2 3" key="1">
    <citation type="submission" date="2020-08" db="EMBL/GenBank/DDBJ databases">
        <title>Genomic Encyclopedia of Type Strains, Phase III (KMG-III): the genomes of soil and plant-associated and newly described type strains.</title>
        <authorList>
            <person name="Whitman W."/>
        </authorList>
    </citation>
    <scope>NUCLEOTIDE SEQUENCE [LARGE SCALE GENOMIC DNA]</scope>
    <source>
        <strain evidence="2 3">CECT 5862</strain>
    </source>
</reference>
<dbReference type="RefSeq" id="WP_183598578.1">
    <property type="nucleotide sequence ID" value="NZ_JACHXK010000002.1"/>
</dbReference>
<name>A0A7W5FLY2_9BACL</name>
<keyword evidence="1" id="KW-0812">Transmembrane</keyword>
<dbReference type="EMBL" id="JACHXK010000002">
    <property type="protein sequence ID" value="MBB3109497.1"/>
    <property type="molecule type" value="Genomic_DNA"/>
</dbReference>
<comment type="caution">
    <text evidence="2">The sequence shown here is derived from an EMBL/GenBank/DDBJ whole genome shotgun (WGS) entry which is preliminary data.</text>
</comment>
<evidence type="ECO:0000313" key="2">
    <source>
        <dbReference type="EMBL" id="MBB3109497.1"/>
    </source>
</evidence>
<feature type="transmembrane region" description="Helical" evidence="1">
    <location>
        <begin position="6"/>
        <end position="26"/>
    </location>
</feature>